<sequence length="61" mass="6371">MKLGMANSSPQARPTMWVTLALIVLPSFASATCSSEQHVMSCTEGTVYDAESASCVSSVNS</sequence>
<name>A0A0F9UE70_9ZZZZ</name>
<dbReference type="EMBL" id="LAZR01001044">
    <property type="protein sequence ID" value="KKN51893.1"/>
    <property type="molecule type" value="Genomic_DNA"/>
</dbReference>
<comment type="caution">
    <text evidence="1">The sequence shown here is derived from an EMBL/GenBank/DDBJ whole genome shotgun (WGS) entry which is preliminary data.</text>
</comment>
<gene>
    <name evidence="1" type="ORF">LCGC14_0618340</name>
</gene>
<accession>A0A0F9UE70</accession>
<evidence type="ECO:0000313" key="1">
    <source>
        <dbReference type="EMBL" id="KKN51893.1"/>
    </source>
</evidence>
<dbReference type="AlphaFoldDB" id="A0A0F9UE70"/>
<protein>
    <recommendedName>
        <fullName evidence="2">Chitin-binding type-2 domain-containing protein</fullName>
    </recommendedName>
</protein>
<organism evidence="1">
    <name type="scientific">marine sediment metagenome</name>
    <dbReference type="NCBI Taxonomy" id="412755"/>
    <lineage>
        <taxon>unclassified sequences</taxon>
        <taxon>metagenomes</taxon>
        <taxon>ecological metagenomes</taxon>
    </lineage>
</organism>
<proteinExistence type="predicted"/>
<evidence type="ECO:0008006" key="2">
    <source>
        <dbReference type="Google" id="ProtNLM"/>
    </source>
</evidence>
<reference evidence="1" key="1">
    <citation type="journal article" date="2015" name="Nature">
        <title>Complex archaea that bridge the gap between prokaryotes and eukaryotes.</title>
        <authorList>
            <person name="Spang A."/>
            <person name="Saw J.H."/>
            <person name="Jorgensen S.L."/>
            <person name="Zaremba-Niedzwiedzka K."/>
            <person name="Martijn J."/>
            <person name="Lind A.E."/>
            <person name="van Eijk R."/>
            <person name="Schleper C."/>
            <person name="Guy L."/>
            <person name="Ettema T.J."/>
        </authorList>
    </citation>
    <scope>NUCLEOTIDE SEQUENCE</scope>
</reference>